<feature type="signal peptide" evidence="3">
    <location>
        <begin position="1"/>
        <end position="17"/>
    </location>
</feature>
<feature type="chain" id="PRO_5012619127" description="TRP C-terminal domain-containing protein" evidence="3">
    <location>
        <begin position="18"/>
        <end position="705"/>
    </location>
</feature>
<organism evidence="4 5">
    <name type="scientific">Achlya hypogyna</name>
    <name type="common">Oomycete</name>
    <name type="synonym">Protoachlya hypogyna</name>
    <dbReference type="NCBI Taxonomy" id="1202772"/>
    <lineage>
        <taxon>Eukaryota</taxon>
        <taxon>Sar</taxon>
        <taxon>Stramenopiles</taxon>
        <taxon>Oomycota</taxon>
        <taxon>Saprolegniomycetes</taxon>
        <taxon>Saprolegniales</taxon>
        <taxon>Achlyaceae</taxon>
        <taxon>Achlya</taxon>
    </lineage>
</organism>
<evidence type="ECO:0000256" key="1">
    <source>
        <dbReference type="SAM" id="MobiDB-lite"/>
    </source>
</evidence>
<gene>
    <name evidence="4" type="ORF">ACHHYP_03782</name>
</gene>
<accession>A0A1V9Z385</accession>
<feature type="transmembrane region" description="Helical" evidence="2">
    <location>
        <begin position="568"/>
        <end position="591"/>
    </location>
</feature>
<protein>
    <recommendedName>
        <fullName evidence="6">TRP C-terminal domain-containing protein</fullName>
    </recommendedName>
</protein>
<feature type="transmembrane region" description="Helical" evidence="2">
    <location>
        <begin position="519"/>
        <end position="538"/>
    </location>
</feature>
<comment type="caution">
    <text evidence="4">The sequence shown here is derived from an EMBL/GenBank/DDBJ whole genome shotgun (WGS) entry which is preliminary data.</text>
</comment>
<feature type="compositionally biased region" description="Low complexity" evidence="1">
    <location>
        <begin position="229"/>
        <end position="238"/>
    </location>
</feature>
<sequence>MPTTKAWVLALLAGASAYGYNDAASAVQSADERSCCADIRSQCYHDTAQYHNAGAEYYNALAYDGATANNSTFADDPEANNFNARSFDADTDNANAYSFYINACSNDIDTDTYNIDTDAIHIDTDTNDVDTDANNINADTYNTDTDTYNTTYNTDADTDNINADAIHIDTDTNDVDADTNYINADPDNIDADPDDVISFPNDCGTSTDDSIADQVTVALYDTETPPPTITESSTPVVTADNLGDQPTALPERRPGNRSNWPALKLETTTPTTNVFQVVANALLIPSLVSLAAFHFGWWSLPTPVLLPAVVPFAQHLAAFSFVNLDTTAVPPSTLGFSDGLTWINFIVPGTRNATAPARRLEAAVGSGAEFFAFRADLNERRLFGYTWLAVGVVAGALVILGLLCRGCARFVLRDPSFAPAVASMRARASRLFAMALFVASAAVFPLALTAAYEVRQDAYTPTGPHASGILACITLFTVVFMLLGLFYVLFMEDAYKYEAFAAAEGAWWTFAAVKYRRRCFPVLLLALQFVTGAVVGGFASRHLLLVLLVLRLLAMGTTWWLQPFTSTLLLRVYLALDAALALCLLSVWVATAVSNSLGYTVVVALLVFLAIALHQMMLIFSLVSATCCQRRRQPRRVDAYADAPTTRAQHRGPDETRRPAHRSGGPRMPPTRAPEATGVDATWRPKRHTTSNRGRLPPRPAPTSP</sequence>
<evidence type="ECO:0000256" key="2">
    <source>
        <dbReference type="SAM" id="Phobius"/>
    </source>
</evidence>
<keyword evidence="5" id="KW-1185">Reference proteome</keyword>
<dbReference type="STRING" id="1202772.A0A1V9Z385"/>
<feature type="transmembrane region" description="Helical" evidence="2">
    <location>
        <begin position="597"/>
        <end position="623"/>
    </location>
</feature>
<keyword evidence="3" id="KW-0732">Signal</keyword>
<proteinExistence type="predicted"/>
<feature type="transmembrane region" description="Helical" evidence="2">
    <location>
        <begin position="382"/>
        <end position="403"/>
    </location>
</feature>
<feature type="transmembrane region" description="Helical" evidence="2">
    <location>
        <begin position="544"/>
        <end position="561"/>
    </location>
</feature>
<keyword evidence="2" id="KW-0472">Membrane</keyword>
<keyword evidence="2" id="KW-0812">Transmembrane</keyword>
<evidence type="ECO:0008006" key="6">
    <source>
        <dbReference type="Google" id="ProtNLM"/>
    </source>
</evidence>
<dbReference type="Proteomes" id="UP000243579">
    <property type="component" value="Unassembled WGS sequence"/>
</dbReference>
<dbReference type="OrthoDB" id="79294at2759"/>
<evidence type="ECO:0000313" key="5">
    <source>
        <dbReference type="Proteomes" id="UP000243579"/>
    </source>
</evidence>
<feature type="transmembrane region" description="Helical" evidence="2">
    <location>
        <begin position="431"/>
        <end position="448"/>
    </location>
</feature>
<feature type="region of interest" description="Disordered" evidence="1">
    <location>
        <begin position="636"/>
        <end position="705"/>
    </location>
</feature>
<evidence type="ECO:0000313" key="4">
    <source>
        <dbReference type="EMBL" id="OQR92362.1"/>
    </source>
</evidence>
<dbReference type="EMBL" id="JNBR01000464">
    <property type="protein sequence ID" value="OQR92362.1"/>
    <property type="molecule type" value="Genomic_DNA"/>
</dbReference>
<evidence type="ECO:0000256" key="3">
    <source>
        <dbReference type="SAM" id="SignalP"/>
    </source>
</evidence>
<keyword evidence="2" id="KW-1133">Transmembrane helix</keyword>
<name>A0A1V9Z385_ACHHY</name>
<dbReference type="AlphaFoldDB" id="A0A1V9Z385"/>
<feature type="transmembrane region" description="Helical" evidence="2">
    <location>
        <begin position="468"/>
        <end position="490"/>
    </location>
</feature>
<feature type="region of interest" description="Disordered" evidence="1">
    <location>
        <begin position="222"/>
        <end position="262"/>
    </location>
</feature>
<reference evidence="4 5" key="1">
    <citation type="journal article" date="2014" name="Genome Biol. Evol.">
        <title>The secreted proteins of Achlya hypogyna and Thraustotheca clavata identify the ancestral oomycete secretome and reveal gene acquisitions by horizontal gene transfer.</title>
        <authorList>
            <person name="Misner I."/>
            <person name="Blouin N."/>
            <person name="Leonard G."/>
            <person name="Richards T.A."/>
            <person name="Lane C.E."/>
        </authorList>
    </citation>
    <scope>NUCLEOTIDE SEQUENCE [LARGE SCALE GENOMIC DNA]</scope>
    <source>
        <strain evidence="4 5">ATCC 48635</strain>
    </source>
</reference>